<gene>
    <name evidence="1" type="ORF">MM415B01929_0028</name>
</gene>
<evidence type="ECO:0000313" key="1">
    <source>
        <dbReference type="EMBL" id="QJA56105.1"/>
    </source>
</evidence>
<organism evidence="1">
    <name type="scientific">viral metagenome</name>
    <dbReference type="NCBI Taxonomy" id="1070528"/>
    <lineage>
        <taxon>unclassified sequences</taxon>
        <taxon>metagenomes</taxon>
        <taxon>organismal metagenomes</taxon>
    </lineage>
</organism>
<dbReference type="AlphaFoldDB" id="A0A6M3IFB3"/>
<name>A0A6M3IFB3_9ZZZZ</name>
<sequence length="45" mass="5211">MDRKTAEEIFGEIICPMCYRLNPHHASENNGKGCDSCKDKEYWCS</sequence>
<proteinExistence type="predicted"/>
<reference evidence="1" key="1">
    <citation type="submission" date="2020-03" db="EMBL/GenBank/DDBJ databases">
        <title>The deep terrestrial virosphere.</title>
        <authorList>
            <person name="Holmfeldt K."/>
            <person name="Nilsson E."/>
            <person name="Simone D."/>
            <person name="Lopez-Fernandez M."/>
            <person name="Wu X."/>
            <person name="de Brujin I."/>
            <person name="Lundin D."/>
            <person name="Andersson A."/>
            <person name="Bertilsson S."/>
            <person name="Dopson M."/>
        </authorList>
    </citation>
    <scope>NUCLEOTIDE SEQUENCE</scope>
    <source>
        <strain evidence="1">MM415B01929</strain>
    </source>
</reference>
<protein>
    <submittedName>
        <fullName evidence="1">Uncharacterized protein</fullName>
    </submittedName>
</protein>
<dbReference type="EMBL" id="MT141199">
    <property type="protein sequence ID" value="QJA56105.1"/>
    <property type="molecule type" value="Genomic_DNA"/>
</dbReference>
<accession>A0A6M3IFB3</accession>